<accession>A0ABU8C5W7</accession>
<evidence type="ECO:0000313" key="2">
    <source>
        <dbReference type="EMBL" id="MEH8017076.1"/>
    </source>
</evidence>
<sequence length="442" mass="49897">MRLHNQTELSEKLQNVINQLVDSKTGVITRLHEVPLQASEHELHIYTAGCSDINYLLQLQHGVRPKMEAIASGAGLSKEEALWSTVGEACERYIATYHFANESFVASEKSFSNLPIKLADYIAFSKEQYQQTSFPFLPVDSEADIHWAHGVCLNSQQQVPIPAQLVWLNQHFLTGQERFFPQISTGLAAGESIAHAALTGLREVIERDAFTSYWLLQKTPRRIRPELLVPAGSALEAMIERSGLTLDLLWLETDIQVPSILCLLQLPECRGLAVGMSTHLNAAVAAEKAIVEAFHTYNWILEMRRSGLTSLPREQLRDFEHHVRFYLQPENHQYVAFLRQGADLDAAELSRHQFKVTDHDSHLAELTKRIANAGFRSCYVDISKPEFTELSIYAVKAVIPGLQPLHVGVGTEFLDDRRLRQLCDYWQTSLPASLNLEPHPFP</sequence>
<reference evidence="2 3" key="1">
    <citation type="journal article" date="2023" name="Ecotoxicol. Environ. Saf.">
        <title>Mercury remediation potential of mercury-resistant strain Rheinheimera metallidurans sp. nov. isolated from a municipal waste dumping site.</title>
        <authorList>
            <person name="Yadav V."/>
            <person name="Manjhi A."/>
            <person name="Vadakedath N."/>
        </authorList>
    </citation>
    <scope>NUCLEOTIDE SEQUENCE [LARGE SCALE GENOMIC DNA]</scope>
    <source>
        <strain evidence="2 3">E-49</strain>
    </source>
</reference>
<dbReference type="NCBIfam" id="TIGR00702">
    <property type="entry name" value="YcaO-type kinase domain"/>
    <property type="match status" value="1"/>
</dbReference>
<dbReference type="InterPro" id="IPR027624">
    <property type="entry name" value="TOMM_cyclo_SagD"/>
</dbReference>
<dbReference type="Gene3D" id="3.30.160.660">
    <property type="match status" value="1"/>
</dbReference>
<evidence type="ECO:0000313" key="3">
    <source>
        <dbReference type="Proteomes" id="UP001375382"/>
    </source>
</evidence>
<dbReference type="EMBL" id="JALAAR010000005">
    <property type="protein sequence ID" value="MEH8017076.1"/>
    <property type="molecule type" value="Genomic_DNA"/>
</dbReference>
<dbReference type="RefSeq" id="WP_335735485.1">
    <property type="nucleotide sequence ID" value="NZ_JALAAR010000005.1"/>
</dbReference>
<dbReference type="Proteomes" id="UP001375382">
    <property type="component" value="Unassembled WGS sequence"/>
</dbReference>
<organism evidence="2 3">
    <name type="scientific">Rheinheimera muenzenbergensis</name>
    <dbReference type="NCBI Taxonomy" id="1193628"/>
    <lineage>
        <taxon>Bacteria</taxon>
        <taxon>Pseudomonadati</taxon>
        <taxon>Pseudomonadota</taxon>
        <taxon>Gammaproteobacteria</taxon>
        <taxon>Chromatiales</taxon>
        <taxon>Chromatiaceae</taxon>
        <taxon>Rheinheimera</taxon>
    </lineage>
</organism>
<name>A0ABU8C5W7_9GAMM</name>
<protein>
    <submittedName>
        <fullName evidence="2">YcaO-like family protein</fullName>
    </submittedName>
</protein>
<proteinExistence type="predicted"/>
<comment type="caution">
    <text evidence="2">The sequence shown here is derived from an EMBL/GenBank/DDBJ whole genome shotgun (WGS) entry which is preliminary data.</text>
</comment>
<dbReference type="Gene3D" id="3.30.40.250">
    <property type="match status" value="1"/>
</dbReference>
<dbReference type="PROSITE" id="PS51664">
    <property type="entry name" value="YCAO"/>
    <property type="match status" value="1"/>
</dbReference>
<evidence type="ECO:0000259" key="1">
    <source>
        <dbReference type="PROSITE" id="PS51664"/>
    </source>
</evidence>
<dbReference type="PANTHER" id="PTHR37809:SF1">
    <property type="entry name" value="RIBOSOMAL PROTEIN S12 METHYLTHIOTRANSFERASE ACCESSORY FACTOR YCAO"/>
    <property type="match status" value="1"/>
</dbReference>
<gene>
    <name evidence="2" type="ORF">MN202_07530</name>
</gene>
<dbReference type="Gene3D" id="3.30.1330.230">
    <property type="match status" value="1"/>
</dbReference>
<dbReference type="NCBIfam" id="TIGR03604">
    <property type="entry name" value="TOMM_cyclo_SagD"/>
    <property type="match status" value="1"/>
</dbReference>
<feature type="domain" description="YcaO" evidence="1">
    <location>
        <begin position="73"/>
        <end position="442"/>
    </location>
</feature>
<dbReference type="Pfam" id="PF02624">
    <property type="entry name" value="YcaO"/>
    <property type="match status" value="1"/>
</dbReference>
<dbReference type="PANTHER" id="PTHR37809">
    <property type="entry name" value="RIBOSOMAL PROTEIN S12 METHYLTHIOTRANSFERASE ACCESSORY FACTOR YCAO"/>
    <property type="match status" value="1"/>
</dbReference>
<keyword evidence="3" id="KW-1185">Reference proteome</keyword>
<dbReference type="InterPro" id="IPR003776">
    <property type="entry name" value="YcaO-like_dom"/>
</dbReference>